<reference evidence="1" key="1">
    <citation type="submission" date="2020-06" db="EMBL/GenBank/DDBJ databases">
        <authorList>
            <person name="Li T."/>
            <person name="Hu X."/>
            <person name="Zhang T."/>
            <person name="Song X."/>
            <person name="Zhang H."/>
            <person name="Dai N."/>
            <person name="Sheng W."/>
            <person name="Hou X."/>
            <person name="Wei L."/>
        </authorList>
    </citation>
    <scope>NUCLEOTIDE SEQUENCE</scope>
    <source>
        <strain evidence="1">K16</strain>
        <tissue evidence="1">Leaf</tissue>
    </source>
</reference>
<name>A0AAE2BHS8_9LAMI</name>
<dbReference type="InterPro" id="IPR050214">
    <property type="entry name" value="Cys_Synth/Cystath_Beta-Synth"/>
</dbReference>
<comment type="caution">
    <text evidence="1">The sequence shown here is derived from an EMBL/GenBank/DDBJ whole genome shotgun (WGS) entry which is preliminary data.</text>
</comment>
<protein>
    <submittedName>
        <fullName evidence="1">Cysteine synthase</fullName>
    </submittedName>
</protein>
<gene>
    <name evidence="1" type="ORF">Sango_2706100</name>
</gene>
<reference evidence="1" key="2">
    <citation type="journal article" date="2024" name="Plant">
        <title>Genomic evolution and insights into agronomic trait innovations of Sesamum species.</title>
        <authorList>
            <person name="Miao H."/>
            <person name="Wang L."/>
            <person name="Qu L."/>
            <person name="Liu H."/>
            <person name="Sun Y."/>
            <person name="Le M."/>
            <person name="Wang Q."/>
            <person name="Wei S."/>
            <person name="Zheng Y."/>
            <person name="Lin W."/>
            <person name="Duan Y."/>
            <person name="Cao H."/>
            <person name="Xiong S."/>
            <person name="Wang X."/>
            <person name="Wei L."/>
            <person name="Li C."/>
            <person name="Ma Q."/>
            <person name="Ju M."/>
            <person name="Zhao R."/>
            <person name="Li G."/>
            <person name="Mu C."/>
            <person name="Tian Q."/>
            <person name="Mei H."/>
            <person name="Zhang T."/>
            <person name="Gao T."/>
            <person name="Zhang H."/>
        </authorList>
    </citation>
    <scope>NUCLEOTIDE SEQUENCE</scope>
    <source>
        <strain evidence="1">K16</strain>
    </source>
</reference>
<keyword evidence="2" id="KW-1185">Reference proteome</keyword>
<evidence type="ECO:0000313" key="1">
    <source>
        <dbReference type="EMBL" id="KAK4385821.1"/>
    </source>
</evidence>
<dbReference type="SUPFAM" id="SSF53686">
    <property type="entry name" value="Tryptophan synthase beta subunit-like PLP-dependent enzymes"/>
    <property type="match status" value="1"/>
</dbReference>
<accession>A0AAE2BHS8</accession>
<organism evidence="1 2">
    <name type="scientific">Sesamum angolense</name>
    <dbReference type="NCBI Taxonomy" id="2727404"/>
    <lineage>
        <taxon>Eukaryota</taxon>
        <taxon>Viridiplantae</taxon>
        <taxon>Streptophyta</taxon>
        <taxon>Embryophyta</taxon>
        <taxon>Tracheophyta</taxon>
        <taxon>Spermatophyta</taxon>
        <taxon>Magnoliopsida</taxon>
        <taxon>eudicotyledons</taxon>
        <taxon>Gunneridae</taxon>
        <taxon>Pentapetalae</taxon>
        <taxon>asterids</taxon>
        <taxon>lamiids</taxon>
        <taxon>Lamiales</taxon>
        <taxon>Pedaliaceae</taxon>
        <taxon>Sesamum</taxon>
    </lineage>
</organism>
<proteinExistence type="predicted"/>
<dbReference type="Gene3D" id="3.40.50.1100">
    <property type="match status" value="1"/>
</dbReference>
<dbReference type="Proteomes" id="UP001289374">
    <property type="component" value="Unassembled WGS sequence"/>
</dbReference>
<dbReference type="EMBL" id="JACGWL010000016">
    <property type="protein sequence ID" value="KAK4385821.1"/>
    <property type="molecule type" value="Genomic_DNA"/>
</dbReference>
<dbReference type="InterPro" id="IPR036052">
    <property type="entry name" value="TrpB-like_PALP_sf"/>
</dbReference>
<evidence type="ECO:0000313" key="2">
    <source>
        <dbReference type="Proteomes" id="UP001289374"/>
    </source>
</evidence>
<dbReference type="AlphaFoldDB" id="A0AAE2BHS8"/>
<sequence>MGVRASIHEYKNEAFAFIQFIYFFVHGSNGGLYASMNRGTGETTHNDDISKPFNGRSFIRVIAEENVGIAKDVTELIGKTPLVYLNNIVDGYVGRVAAKLESMEPCSSIKDRC</sequence>
<dbReference type="PANTHER" id="PTHR10314">
    <property type="entry name" value="CYSTATHIONINE BETA-SYNTHASE"/>
    <property type="match status" value="1"/>
</dbReference>